<organism evidence="1 2">
    <name type="scientific">Funneliformis geosporum</name>
    <dbReference type="NCBI Taxonomy" id="1117311"/>
    <lineage>
        <taxon>Eukaryota</taxon>
        <taxon>Fungi</taxon>
        <taxon>Fungi incertae sedis</taxon>
        <taxon>Mucoromycota</taxon>
        <taxon>Glomeromycotina</taxon>
        <taxon>Glomeromycetes</taxon>
        <taxon>Glomerales</taxon>
        <taxon>Glomeraceae</taxon>
        <taxon>Funneliformis</taxon>
    </lineage>
</organism>
<dbReference type="EMBL" id="CAMKVN010011108">
    <property type="protein sequence ID" value="CAI2194580.1"/>
    <property type="molecule type" value="Genomic_DNA"/>
</dbReference>
<feature type="non-terminal residue" evidence="1">
    <location>
        <position position="1"/>
    </location>
</feature>
<evidence type="ECO:0000313" key="2">
    <source>
        <dbReference type="Proteomes" id="UP001153678"/>
    </source>
</evidence>
<comment type="caution">
    <text evidence="1">The sequence shown here is derived from an EMBL/GenBank/DDBJ whole genome shotgun (WGS) entry which is preliminary data.</text>
</comment>
<reference evidence="1" key="1">
    <citation type="submission" date="2022-08" db="EMBL/GenBank/DDBJ databases">
        <authorList>
            <person name="Kallberg Y."/>
            <person name="Tangrot J."/>
            <person name="Rosling A."/>
        </authorList>
    </citation>
    <scope>NUCLEOTIDE SEQUENCE</scope>
    <source>
        <strain evidence="1">Wild A</strain>
    </source>
</reference>
<accession>A0A9W4T773</accession>
<keyword evidence="2" id="KW-1185">Reference proteome</keyword>
<dbReference type="Proteomes" id="UP001153678">
    <property type="component" value="Unassembled WGS sequence"/>
</dbReference>
<protein>
    <submittedName>
        <fullName evidence="1">18957_t:CDS:1</fullName>
    </submittedName>
</protein>
<sequence>GAQALYGITGELIRIEDLETCIKGIDAIKTLTSEDSVMCTW</sequence>
<proteinExistence type="predicted"/>
<gene>
    <name evidence="1" type="ORF">FWILDA_LOCUS16647</name>
</gene>
<dbReference type="AlphaFoldDB" id="A0A9W4T773"/>
<evidence type="ECO:0000313" key="1">
    <source>
        <dbReference type="EMBL" id="CAI2194580.1"/>
    </source>
</evidence>
<name>A0A9W4T773_9GLOM</name>